<dbReference type="RefSeq" id="WP_326506528.1">
    <property type="nucleotide sequence ID" value="NZ_JAWIIV010000008.1"/>
</dbReference>
<gene>
    <name evidence="2" type="ORF">RY831_11690</name>
</gene>
<reference evidence="2 3" key="1">
    <citation type="submission" date="2023-10" db="EMBL/GenBank/DDBJ databases">
        <title>Noviherbaspirillum sp. CPCC 100848 genome assembly.</title>
        <authorList>
            <person name="Li X.Y."/>
            <person name="Fang X.M."/>
        </authorList>
    </citation>
    <scope>NUCLEOTIDE SEQUENCE [LARGE SCALE GENOMIC DNA]</scope>
    <source>
        <strain evidence="2 3">CPCC 100848</strain>
    </source>
</reference>
<protein>
    <recommendedName>
        <fullName evidence="4">UrcA family protein</fullName>
    </recommendedName>
</protein>
<sequence length="109" mass="11540">MISSRYLLRKAFILAAVMAGTATAQTPQMVEVSLTNIKAAIAKEVQADVEKVPLMVKVPVETAKEVCNLTAEGLAPQANSGVPSCPAVRTSTALNDVVRQEIMKASLSR</sequence>
<evidence type="ECO:0008006" key="4">
    <source>
        <dbReference type="Google" id="ProtNLM"/>
    </source>
</evidence>
<evidence type="ECO:0000256" key="1">
    <source>
        <dbReference type="SAM" id="SignalP"/>
    </source>
</evidence>
<accession>A0ABU6J854</accession>
<keyword evidence="3" id="KW-1185">Reference proteome</keyword>
<evidence type="ECO:0000313" key="3">
    <source>
        <dbReference type="Proteomes" id="UP001352263"/>
    </source>
</evidence>
<feature type="chain" id="PRO_5045572301" description="UrcA family protein" evidence="1">
    <location>
        <begin position="25"/>
        <end position="109"/>
    </location>
</feature>
<dbReference type="Proteomes" id="UP001352263">
    <property type="component" value="Unassembled WGS sequence"/>
</dbReference>
<evidence type="ECO:0000313" key="2">
    <source>
        <dbReference type="EMBL" id="MEC4719814.1"/>
    </source>
</evidence>
<keyword evidence="1" id="KW-0732">Signal</keyword>
<organism evidence="2 3">
    <name type="scientific">Noviherbaspirillum album</name>
    <dbReference type="NCBI Taxonomy" id="3080276"/>
    <lineage>
        <taxon>Bacteria</taxon>
        <taxon>Pseudomonadati</taxon>
        <taxon>Pseudomonadota</taxon>
        <taxon>Betaproteobacteria</taxon>
        <taxon>Burkholderiales</taxon>
        <taxon>Oxalobacteraceae</taxon>
        <taxon>Noviherbaspirillum</taxon>
    </lineage>
</organism>
<name>A0ABU6J854_9BURK</name>
<proteinExistence type="predicted"/>
<comment type="caution">
    <text evidence="2">The sequence shown here is derived from an EMBL/GenBank/DDBJ whole genome shotgun (WGS) entry which is preliminary data.</text>
</comment>
<feature type="signal peptide" evidence="1">
    <location>
        <begin position="1"/>
        <end position="24"/>
    </location>
</feature>
<dbReference type="EMBL" id="JAWIIV010000008">
    <property type="protein sequence ID" value="MEC4719814.1"/>
    <property type="molecule type" value="Genomic_DNA"/>
</dbReference>